<proteinExistence type="predicted"/>
<dbReference type="Proteomes" id="UP000760480">
    <property type="component" value="Unassembled WGS sequence"/>
</dbReference>
<keyword evidence="3" id="KW-1185">Reference proteome</keyword>
<accession>A0ABX1TGM4</accession>
<evidence type="ECO:0000313" key="2">
    <source>
        <dbReference type="EMBL" id="NMQ18507.1"/>
    </source>
</evidence>
<evidence type="ECO:0000313" key="3">
    <source>
        <dbReference type="Proteomes" id="UP000760480"/>
    </source>
</evidence>
<name>A0ABX1TGM4_9GAMM</name>
<comment type="caution">
    <text evidence="2">The sequence shown here is derived from an EMBL/GenBank/DDBJ whole genome shotgun (WGS) entry which is preliminary data.</text>
</comment>
<sequence length="159" mass="16605">MPKKKEPTSTPVNKDPKKTTKPTTAAAAATPAASVTPAKAEAPKPTAKPASTKATKAPAAPAKATATAKKAIDSTATVVVAKYDVGFGNKLFIRGEGAGLSWETGVEMKNVENDVWVWTNNDLKKGAVACKFLINDDVWSTGENLFVPAGETSTVFPNF</sequence>
<dbReference type="RefSeq" id="WP_169247757.1">
    <property type="nucleotide sequence ID" value="NZ_SPMZ01000012.1"/>
</dbReference>
<evidence type="ECO:0000256" key="1">
    <source>
        <dbReference type="SAM" id="MobiDB-lite"/>
    </source>
</evidence>
<reference evidence="2 3" key="1">
    <citation type="submission" date="2019-03" db="EMBL/GenBank/DDBJ databases">
        <title>Metabolic reconstructions from genomes of highly enriched 'Candidatus Accumulibacter' and 'Candidatus Competibacter' bioreactor populations.</title>
        <authorList>
            <person name="Annavajhala M.K."/>
            <person name="Welles L."/>
            <person name="Abbas B."/>
            <person name="Sorokin D."/>
            <person name="Park H."/>
            <person name="Van Loosdrecht M."/>
            <person name="Chandran K."/>
        </authorList>
    </citation>
    <scope>NUCLEOTIDE SEQUENCE [LARGE SCALE GENOMIC DNA]</scope>
    <source>
        <strain evidence="2 3">SBR_G</strain>
    </source>
</reference>
<feature type="region of interest" description="Disordered" evidence="1">
    <location>
        <begin position="1"/>
        <end position="68"/>
    </location>
</feature>
<dbReference type="EMBL" id="SPMZ01000012">
    <property type="protein sequence ID" value="NMQ18507.1"/>
    <property type="molecule type" value="Genomic_DNA"/>
</dbReference>
<protein>
    <recommendedName>
        <fullName evidence="4">CBM20 domain-containing protein</fullName>
    </recommendedName>
</protein>
<feature type="compositionally biased region" description="Low complexity" evidence="1">
    <location>
        <begin position="21"/>
        <end position="68"/>
    </location>
</feature>
<gene>
    <name evidence="2" type="ORF">E4P82_04425</name>
</gene>
<evidence type="ECO:0008006" key="4">
    <source>
        <dbReference type="Google" id="ProtNLM"/>
    </source>
</evidence>
<organism evidence="2 3">
    <name type="scientific">Candidatus Competibacter phosphatis</name>
    <dbReference type="NCBI Taxonomy" id="221280"/>
    <lineage>
        <taxon>Bacteria</taxon>
        <taxon>Pseudomonadati</taxon>
        <taxon>Pseudomonadota</taxon>
        <taxon>Gammaproteobacteria</taxon>
        <taxon>Candidatus Competibacteraceae</taxon>
        <taxon>Candidatus Competibacter</taxon>
    </lineage>
</organism>